<organism evidence="2 3">
    <name type="scientific">Prunus yedoensis var. nudiflora</name>
    <dbReference type="NCBI Taxonomy" id="2094558"/>
    <lineage>
        <taxon>Eukaryota</taxon>
        <taxon>Viridiplantae</taxon>
        <taxon>Streptophyta</taxon>
        <taxon>Embryophyta</taxon>
        <taxon>Tracheophyta</taxon>
        <taxon>Spermatophyta</taxon>
        <taxon>Magnoliopsida</taxon>
        <taxon>eudicotyledons</taxon>
        <taxon>Gunneridae</taxon>
        <taxon>Pentapetalae</taxon>
        <taxon>rosids</taxon>
        <taxon>fabids</taxon>
        <taxon>Rosales</taxon>
        <taxon>Rosaceae</taxon>
        <taxon>Amygdaloideae</taxon>
        <taxon>Amygdaleae</taxon>
        <taxon>Prunus</taxon>
    </lineage>
</organism>
<gene>
    <name evidence="2" type="ORF">Pyn_16728</name>
</gene>
<comment type="caution">
    <text evidence="2">The sequence shown here is derived from an EMBL/GenBank/DDBJ whole genome shotgun (WGS) entry which is preliminary data.</text>
</comment>
<dbReference type="Proteomes" id="UP000250321">
    <property type="component" value="Unassembled WGS sequence"/>
</dbReference>
<keyword evidence="3" id="KW-1185">Reference proteome</keyword>
<feature type="transmembrane region" description="Helical" evidence="1">
    <location>
        <begin position="20"/>
        <end position="44"/>
    </location>
</feature>
<evidence type="ECO:0000313" key="2">
    <source>
        <dbReference type="EMBL" id="PQM33320.1"/>
    </source>
</evidence>
<keyword evidence="1" id="KW-0812">Transmembrane</keyword>
<accession>A0A314U7T2</accession>
<keyword evidence="1" id="KW-0472">Membrane</keyword>
<dbReference type="OrthoDB" id="1113909at2759"/>
<feature type="transmembrane region" description="Helical" evidence="1">
    <location>
        <begin position="65"/>
        <end position="85"/>
    </location>
</feature>
<protein>
    <submittedName>
        <fullName evidence="2">Uncharacterized protein</fullName>
    </submittedName>
</protein>
<proteinExistence type="predicted"/>
<dbReference type="AlphaFoldDB" id="A0A314U7T2"/>
<dbReference type="STRING" id="2094558.A0A314U7T2"/>
<dbReference type="EMBL" id="PJQY01003938">
    <property type="protein sequence ID" value="PQM33320.1"/>
    <property type="molecule type" value="Genomic_DNA"/>
</dbReference>
<reference evidence="2 3" key="1">
    <citation type="submission" date="2018-02" db="EMBL/GenBank/DDBJ databases">
        <title>Draft genome of wild Prunus yedoensis var. nudiflora.</title>
        <authorList>
            <person name="Baek S."/>
            <person name="Kim J.-H."/>
            <person name="Choi K."/>
            <person name="Kim G.-B."/>
            <person name="Cho A."/>
            <person name="Jang H."/>
            <person name="Shin C.-H."/>
            <person name="Yu H.-J."/>
            <person name="Mun J.-H."/>
        </authorList>
    </citation>
    <scope>NUCLEOTIDE SEQUENCE [LARGE SCALE GENOMIC DNA]</scope>
    <source>
        <strain evidence="3">cv. Jeju island</strain>
        <tissue evidence="2">Leaf</tissue>
    </source>
</reference>
<keyword evidence="1" id="KW-1133">Transmembrane helix</keyword>
<sequence>MRKNGGSLVVIGRWRAFVRLWISVLFRTWVSLATSLLGSVTMQVKSYVNDWTGLWQRRTSRTISLFRMFCILTLVRQIVYLSWWLSSLSRGVIVRLESGFEEMWFAHADCERVVQQGWYAGSWLNPTTRFEKRQSSTSLKLRTWSSAEFGNTARRLSDLLAKLAVLFRAPYSSSLEDEKRVVQGDLNALLQMGEIYWRQRSRAIWLKTEPVTGYT</sequence>
<evidence type="ECO:0000313" key="3">
    <source>
        <dbReference type="Proteomes" id="UP000250321"/>
    </source>
</evidence>
<evidence type="ECO:0000256" key="1">
    <source>
        <dbReference type="SAM" id="Phobius"/>
    </source>
</evidence>
<name>A0A314U7T2_PRUYE</name>